<dbReference type="EMBL" id="FUZQ01000003">
    <property type="protein sequence ID" value="SKC59073.1"/>
    <property type="molecule type" value="Genomic_DNA"/>
</dbReference>
<dbReference type="Proteomes" id="UP000189777">
    <property type="component" value="Unassembled WGS sequence"/>
</dbReference>
<dbReference type="EC" id="5.1.3.2" evidence="5"/>
<comment type="similarity">
    <text evidence="4">Belongs to the NAD(P)-dependent epimerase/dehydratase family.</text>
</comment>
<keyword evidence="8" id="KW-0299">Galactose metabolism</keyword>
<comment type="cofactor">
    <cofactor evidence="2">
        <name>NAD(+)</name>
        <dbReference type="ChEBI" id="CHEBI:57540"/>
    </cofactor>
</comment>
<comment type="catalytic activity">
    <reaction evidence="1">
        <text>UDP-alpha-D-glucose = UDP-alpha-D-galactose</text>
        <dbReference type="Rhea" id="RHEA:22168"/>
        <dbReference type="ChEBI" id="CHEBI:58885"/>
        <dbReference type="ChEBI" id="CHEBI:66914"/>
        <dbReference type="EC" id="5.1.3.2"/>
    </reaction>
</comment>
<organism evidence="13 14">
    <name type="scientific">Krasilnikoviella flava</name>
    <dbReference type="NCBI Taxonomy" id="526729"/>
    <lineage>
        <taxon>Bacteria</taxon>
        <taxon>Bacillati</taxon>
        <taxon>Actinomycetota</taxon>
        <taxon>Actinomycetes</taxon>
        <taxon>Micrococcales</taxon>
        <taxon>Promicromonosporaceae</taxon>
        <taxon>Krasilnikoviella</taxon>
    </lineage>
</organism>
<dbReference type="OrthoDB" id="9801785at2"/>
<dbReference type="Gene3D" id="3.40.50.720">
    <property type="entry name" value="NAD(P)-binding Rossmann-like Domain"/>
    <property type="match status" value="1"/>
</dbReference>
<dbReference type="Pfam" id="PF01370">
    <property type="entry name" value="Epimerase"/>
    <property type="match status" value="1"/>
</dbReference>
<evidence type="ECO:0000313" key="14">
    <source>
        <dbReference type="Proteomes" id="UP000189777"/>
    </source>
</evidence>
<evidence type="ECO:0000256" key="2">
    <source>
        <dbReference type="ARBA" id="ARBA00001911"/>
    </source>
</evidence>
<evidence type="ECO:0000256" key="11">
    <source>
        <dbReference type="ARBA" id="ARBA00033067"/>
    </source>
</evidence>
<evidence type="ECO:0000256" key="3">
    <source>
        <dbReference type="ARBA" id="ARBA00004947"/>
    </source>
</evidence>
<dbReference type="PANTHER" id="PTHR43725">
    <property type="entry name" value="UDP-GLUCOSE 4-EPIMERASE"/>
    <property type="match status" value="1"/>
</dbReference>
<accession>A0A1T5K624</accession>
<evidence type="ECO:0000256" key="1">
    <source>
        <dbReference type="ARBA" id="ARBA00000083"/>
    </source>
</evidence>
<keyword evidence="9" id="KW-0413">Isomerase</keyword>
<evidence type="ECO:0000259" key="12">
    <source>
        <dbReference type="Pfam" id="PF01370"/>
    </source>
</evidence>
<dbReference type="Gene3D" id="3.90.25.10">
    <property type="entry name" value="UDP-galactose 4-epimerase, domain 1"/>
    <property type="match status" value="1"/>
</dbReference>
<evidence type="ECO:0000256" key="10">
    <source>
        <dbReference type="ARBA" id="ARBA00031367"/>
    </source>
</evidence>
<evidence type="ECO:0000256" key="9">
    <source>
        <dbReference type="ARBA" id="ARBA00023235"/>
    </source>
</evidence>
<keyword evidence="14" id="KW-1185">Reference proteome</keyword>
<dbReference type="InterPro" id="IPR005886">
    <property type="entry name" value="UDP_G4E"/>
</dbReference>
<reference evidence="13 14" key="1">
    <citation type="submission" date="2017-02" db="EMBL/GenBank/DDBJ databases">
        <authorList>
            <person name="Peterson S.W."/>
        </authorList>
    </citation>
    <scope>NUCLEOTIDE SEQUENCE [LARGE SCALE GENOMIC DNA]</scope>
    <source>
        <strain evidence="13 14">DSM 21481</strain>
    </source>
</reference>
<dbReference type="PRINTS" id="PR01713">
    <property type="entry name" value="NUCEPIMERASE"/>
</dbReference>
<dbReference type="GO" id="GO:0005829">
    <property type="term" value="C:cytosol"/>
    <property type="evidence" value="ECO:0007669"/>
    <property type="project" value="TreeGrafter"/>
</dbReference>
<evidence type="ECO:0000313" key="13">
    <source>
        <dbReference type="EMBL" id="SKC59073.1"/>
    </source>
</evidence>
<sequence>MRVLVTGGAGYVGSHTVLRLLGAGHDVVVVDDFSRGSPAALDRVEVLAGRPVPVHVFDGADIDALERLFDAEGFDAVLHLAGIKSPSARGVRPLDSYETNLGTTFTLLRCMAWYGVDRLVVSSSAAVYGEGRDLPHAEDTPLAPTGPVGRSHAMNEQILRDVVADAGPALRVGVVRHFSAAGAHASGTLGPDRTGASASLLTAVAEAAAGLRDGLEVHGDDHPTPDGTAMRDYVHVDDLAAGHVAALEVLDDADQQLSTWNLGGGRPTSVLELVRTFETVTGRAVPYRVTGRREGDVAVSYADPARAEAELGWRATRGLEDICLDLWRWHQRNPTGYPATLAPSAPWRGGVGHRLRLVSAVPSAAAW</sequence>
<feature type="domain" description="NAD-dependent epimerase/dehydratase" evidence="12">
    <location>
        <begin position="3"/>
        <end position="263"/>
    </location>
</feature>
<dbReference type="InterPro" id="IPR036291">
    <property type="entry name" value="NAD(P)-bd_dom_sf"/>
</dbReference>
<name>A0A1T5K624_9MICO</name>
<dbReference type="GO" id="GO:0003978">
    <property type="term" value="F:UDP-glucose 4-epimerase activity"/>
    <property type="evidence" value="ECO:0007669"/>
    <property type="project" value="UniProtKB-EC"/>
</dbReference>
<evidence type="ECO:0000256" key="8">
    <source>
        <dbReference type="ARBA" id="ARBA00023144"/>
    </source>
</evidence>
<evidence type="ECO:0000256" key="7">
    <source>
        <dbReference type="ARBA" id="ARBA00023027"/>
    </source>
</evidence>
<dbReference type="RefSeq" id="WP_079573736.1">
    <property type="nucleotide sequence ID" value="NZ_FUZQ01000003.1"/>
</dbReference>
<dbReference type="UniPathway" id="UPA00214"/>
<evidence type="ECO:0000256" key="5">
    <source>
        <dbReference type="ARBA" id="ARBA00013189"/>
    </source>
</evidence>
<dbReference type="PANTHER" id="PTHR43725:SF47">
    <property type="entry name" value="UDP-GLUCOSE 4-EPIMERASE"/>
    <property type="match status" value="1"/>
</dbReference>
<dbReference type="STRING" id="526729.SAMN04324258_1858"/>
<dbReference type="NCBIfam" id="TIGR01179">
    <property type="entry name" value="galE"/>
    <property type="match status" value="1"/>
</dbReference>
<proteinExistence type="inferred from homology"/>
<dbReference type="SUPFAM" id="SSF51735">
    <property type="entry name" value="NAD(P)-binding Rossmann-fold domains"/>
    <property type="match status" value="1"/>
</dbReference>
<dbReference type="AlphaFoldDB" id="A0A1T5K624"/>
<keyword evidence="7" id="KW-0520">NAD</keyword>
<evidence type="ECO:0000256" key="6">
    <source>
        <dbReference type="ARBA" id="ARBA00018569"/>
    </source>
</evidence>
<evidence type="ECO:0000256" key="4">
    <source>
        <dbReference type="ARBA" id="ARBA00007637"/>
    </source>
</evidence>
<dbReference type="InterPro" id="IPR001509">
    <property type="entry name" value="Epimerase_deHydtase"/>
</dbReference>
<gene>
    <name evidence="13" type="ORF">SAMN04324258_1858</name>
</gene>
<protein>
    <recommendedName>
        <fullName evidence="6">UDP-glucose 4-epimerase</fullName>
        <ecNumber evidence="5">5.1.3.2</ecNumber>
    </recommendedName>
    <alternativeName>
        <fullName evidence="11">Galactowaldenase</fullName>
    </alternativeName>
    <alternativeName>
        <fullName evidence="10">UDP-galactose 4-epimerase</fullName>
    </alternativeName>
</protein>
<comment type="pathway">
    <text evidence="3">Carbohydrate metabolism; galactose metabolism.</text>
</comment>
<dbReference type="GO" id="GO:0006012">
    <property type="term" value="P:galactose metabolic process"/>
    <property type="evidence" value="ECO:0007669"/>
    <property type="project" value="UniProtKB-UniPathway"/>
</dbReference>
<keyword evidence="8" id="KW-0119">Carbohydrate metabolism</keyword>